<dbReference type="EMBL" id="KV921311">
    <property type="protein sequence ID" value="ORE19415.1"/>
    <property type="molecule type" value="Genomic_DNA"/>
</dbReference>
<protein>
    <submittedName>
        <fullName evidence="1">Uncharacterized protein</fullName>
    </submittedName>
</protein>
<dbReference type="AlphaFoldDB" id="A0A1X0S578"/>
<proteinExistence type="predicted"/>
<organism evidence="1 2">
    <name type="scientific">Rhizopus microsporus</name>
    <dbReference type="NCBI Taxonomy" id="58291"/>
    <lineage>
        <taxon>Eukaryota</taxon>
        <taxon>Fungi</taxon>
        <taxon>Fungi incertae sedis</taxon>
        <taxon>Mucoromycota</taxon>
        <taxon>Mucoromycotina</taxon>
        <taxon>Mucoromycetes</taxon>
        <taxon>Mucorales</taxon>
        <taxon>Mucorineae</taxon>
        <taxon>Rhizopodaceae</taxon>
        <taxon>Rhizopus</taxon>
    </lineage>
</organism>
<feature type="non-terminal residue" evidence="1">
    <location>
        <position position="1"/>
    </location>
</feature>
<sequence>ELNPIEQFSAIVKSSVKRSKFDASKHLHTSISNASNVVPKHTLRNCILYSVNIFSKYLNKDPV</sequence>
<dbReference type="InterPro" id="IPR036397">
    <property type="entry name" value="RNaseH_sf"/>
</dbReference>
<name>A0A1X0S578_RHIZD</name>
<evidence type="ECO:0000313" key="1">
    <source>
        <dbReference type="EMBL" id="ORE19415.1"/>
    </source>
</evidence>
<dbReference type="GO" id="GO:0003676">
    <property type="term" value="F:nucleic acid binding"/>
    <property type="evidence" value="ECO:0007669"/>
    <property type="project" value="InterPro"/>
</dbReference>
<dbReference type="Proteomes" id="UP000242381">
    <property type="component" value="Unassembled WGS sequence"/>
</dbReference>
<evidence type="ECO:0000313" key="2">
    <source>
        <dbReference type="Proteomes" id="UP000242381"/>
    </source>
</evidence>
<accession>A0A1X0S578</accession>
<feature type="non-terminal residue" evidence="1">
    <location>
        <position position="63"/>
    </location>
</feature>
<gene>
    <name evidence="1" type="ORF">BCV71DRAFT_157347</name>
</gene>
<dbReference type="Gene3D" id="3.30.420.10">
    <property type="entry name" value="Ribonuclease H-like superfamily/Ribonuclease H"/>
    <property type="match status" value="1"/>
</dbReference>
<reference evidence="1 2" key="1">
    <citation type="journal article" date="2016" name="Proc. Natl. Acad. Sci. U.S.A.">
        <title>Lipid metabolic changes in an early divergent fungus govern the establishment of a mutualistic symbiosis with endobacteria.</title>
        <authorList>
            <person name="Lastovetsky O.A."/>
            <person name="Gaspar M.L."/>
            <person name="Mondo S.J."/>
            <person name="LaButti K.M."/>
            <person name="Sandor L."/>
            <person name="Grigoriev I.V."/>
            <person name="Henry S.A."/>
            <person name="Pawlowska T.E."/>
        </authorList>
    </citation>
    <scope>NUCLEOTIDE SEQUENCE [LARGE SCALE GENOMIC DNA]</scope>
    <source>
        <strain evidence="1 2">ATCC 11559</strain>
    </source>
</reference>